<dbReference type="EMBL" id="MSYM01000013">
    <property type="protein sequence ID" value="OLP06769.1"/>
    <property type="molecule type" value="Genomic_DNA"/>
</dbReference>
<gene>
    <name evidence="2" type="ORF">BLL52_3009</name>
</gene>
<keyword evidence="3" id="KW-1185">Reference proteome</keyword>
<keyword evidence="2" id="KW-0489">Methyltransferase</keyword>
<comment type="caution">
    <text evidence="2">The sequence shown here is derived from an EMBL/GenBank/DDBJ whole genome shotgun (WGS) entry which is preliminary data.</text>
</comment>
<evidence type="ECO:0000259" key="1">
    <source>
        <dbReference type="Pfam" id="PF20466"/>
    </source>
</evidence>
<dbReference type="AlphaFoldDB" id="A0A1Q8YFT0"/>
<reference evidence="2" key="1">
    <citation type="submission" date="2017-01" db="EMBL/GenBank/DDBJ databases">
        <title>Genome sequence of Rhodoferax antarcticus ANT.BR, a psychrophilic purple nonsulfur bacterium from an Antarctic microbial mat.</title>
        <authorList>
            <person name="Baker J."/>
            <person name="Riester C."/>
            <person name="Skinner B."/>
            <person name="Newell A."/>
            <person name="Swingley W."/>
            <person name="Madigan M."/>
            <person name="Jung D."/>
            <person name="Asao M."/>
            <person name="Chen M."/>
            <person name="Loughlin P."/>
            <person name="Pan H."/>
            <person name="Lin S."/>
            <person name="Li N."/>
            <person name="Shaw J."/>
            <person name="Prado M."/>
            <person name="Sherman C."/>
            <person name="Li X."/>
            <person name="Tang J."/>
            <person name="Blankenship R."/>
            <person name="Zhao T."/>
            <person name="Touchman J."/>
            <person name="Sattley M."/>
        </authorList>
    </citation>
    <scope>NUCLEOTIDE SEQUENCE [LARGE SCALE GENOMIC DNA]</scope>
    <source>
        <strain evidence="2">ANT.BR</strain>
    </source>
</reference>
<organism evidence="2 3">
    <name type="scientific">Rhodoferax antarcticus ANT.BR</name>
    <dbReference type="NCBI Taxonomy" id="1111071"/>
    <lineage>
        <taxon>Bacteria</taxon>
        <taxon>Pseudomonadati</taxon>
        <taxon>Pseudomonadota</taxon>
        <taxon>Betaproteobacteria</taxon>
        <taxon>Burkholderiales</taxon>
        <taxon>Comamonadaceae</taxon>
        <taxon>Rhodoferax</taxon>
    </lineage>
</organism>
<dbReference type="GO" id="GO:0032259">
    <property type="term" value="P:methylation"/>
    <property type="evidence" value="ECO:0007669"/>
    <property type="project" value="UniProtKB-KW"/>
</dbReference>
<dbReference type="Proteomes" id="UP000185911">
    <property type="component" value="Unassembled WGS sequence"/>
</dbReference>
<proteinExistence type="predicted"/>
<keyword evidence="2" id="KW-0808">Transferase</keyword>
<name>A0A1Q8YFT0_9BURK</name>
<sequence length="107" mass="12213">MATRENAKVPALFAELRQPQSDYLLVPSVSSERRTYVPIGFISAEVIVSNLVYSLPDATLFHFGILSCTMHNAWMRFTCGRLKSDYRYSNTIVYNNFPWPDLAQSSE</sequence>
<dbReference type="InterPro" id="IPR046820">
    <property type="entry name" value="MmeI_TRD"/>
</dbReference>
<evidence type="ECO:0000313" key="2">
    <source>
        <dbReference type="EMBL" id="OLP06769.1"/>
    </source>
</evidence>
<accession>A0A1Q8YFT0</accession>
<dbReference type="GO" id="GO:0008168">
    <property type="term" value="F:methyltransferase activity"/>
    <property type="evidence" value="ECO:0007669"/>
    <property type="project" value="UniProtKB-KW"/>
</dbReference>
<evidence type="ECO:0000313" key="3">
    <source>
        <dbReference type="Proteomes" id="UP000185911"/>
    </source>
</evidence>
<feature type="domain" description="MmeI-like target recognition" evidence="1">
    <location>
        <begin position="2"/>
        <end position="102"/>
    </location>
</feature>
<dbReference type="Pfam" id="PF20466">
    <property type="entry name" value="MmeI_TRD"/>
    <property type="match status" value="1"/>
</dbReference>
<protein>
    <submittedName>
        <fullName evidence="2">Putative DNA methyltransferase</fullName>
    </submittedName>
</protein>